<dbReference type="Proteomes" id="UP000030146">
    <property type="component" value="Unassembled WGS sequence"/>
</dbReference>
<dbReference type="EMBL" id="JRAK01000133">
    <property type="protein sequence ID" value="KGN85187.1"/>
    <property type="molecule type" value="Genomic_DNA"/>
</dbReference>
<comment type="caution">
    <text evidence="1">The sequence shown here is derived from an EMBL/GenBank/DDBJ whole genome shotgun (WGS) entry which is preliminary data.</text>
</comment>
<keyword evidence="2" id="KW-1185">Reference proteome</keyword>
<name>A0A0A2F563_9PORP</name>
<proteinExistence type="predicted"/>
<sequence>MIFPDHVSIGKLKNRLKAVGLACGIREQLTCMSPVMQLRDNDFGGRYSDGKQCRNDGAFIYFQHTNLCPNHRSEDFKGYGSVDETEKI</sequence>
<evidence type="ECO:0000313" key="1">
    <source>
        <dbReference type="EMBL" id="KGN85187.1"/>
    </source>
</evidence>
<evidence type="ECO:0000313" key="2">
    <source>
        <dbReference type="Proteomes" id="UP000030146"/>
    </source>
</evidence>
<accession>A0A0A2F563</accession>
<gene>
    <name evidence="1" type="ORF">HR15_10080</name>
</gene>
<reference evidence="1 2" key="1">
    <citation type="submission" date="2014-08" db="EMBL/GenBank/DDBJ databases">
        <title>Porphyromonas gulae strain:COT-052_OH3439 Genome sequencing.</title>
        <authorList>
            <person name="Wallis C."/>
            <person name="Deusch O."/>
            <person name="O'Flynn C."/>
            <person name="Davis I."/>
            <person name="Jospin G."/>
            <person name="Darling A.E."/>
            <person name="Coil D.A."/>
            <person name="Alexiev A."/>
            <person name="Horsfall A."/>
            <person name="Kirkwood N."/>
            <person name="Harris S."/>
            <person name="Eisen J.A."/>
        </authorList>
    </citation>
    <scope>NUCLEOTIDE SEQUENCE [LARGE SCALE GENOMIC DNA]</scope>
    <source>
        <strain evidence="2">COT-052 OH3439</strain>
    </source>
</reference>
<dbReference type="AlphaFoldDB" id="A0A0A2F563"/>
<organism evidence="1 2">
    <name type="scientific">Porphyromonas gulae</name>
    <dbReference type="NCBI Taxonomy" id="111105"/>
    <lineage>
        <taxon>Bacteria</taxon>
        <taxon>Pseudomonadati</taxon>
        <taxon>Bacteroidota</taxon>
        <taxon>Bacteroidia</taxon>
        <taxon>Bacteroidales</taxon>
        <taxon>Porphyromonadaceae</taxon>
        <taxon>Porphyromonas</taxon>
    </lineage>
</organism>
<protein>
    <submittedName>
        <fullName evidence="1">Uncharacterized protein</fullName>
    </submittedName>
</protein>